<proteinExistence type="predicted"/>
<evidence type="ECO:0000313" key="1">
    <source>
        <dbReference type="EMBL" id="RRT85438.1"/>
    </source>
</evidence>
<evidence type="ECO:0000313" key="2">
    <source>
        <dbReference type="Proteomes" id="UP000287651"/>
    </source>
</evidence>
<name>A0A427BAE4_ENSVE</name>
<organism evidence="1 2">
    <name type="scientific">Ensete ventricosum</name>
    <name type="common">Abyssinian banana</name>
    <name type="synonym">Musa ensete</name>
    <dbReference type="NCBI Taxonomy" id="4639"/>
    <lineage>
        <taxon>Eukaryota</taxon>
        <taxon>Viridiplantae</taxon>
        <taxon>Streptophyta</taxon>
        <taxon>Embryophyta</taxon>
        <taxon>Tracheophyta</taxon>
        <taxon>Spermatophyta</taxon>
        <taxon>Magnoliopsida</taxon>
        <taxon>Liliopsida</taxon>
        <taxon>Zingiberales</taxon>
        <taxon>Musaceae</taxon>
        <taxon>Ensete</taxon>
    </lineage>
</organism>
<accession>A0A427BAE4</accession>
<dbReference type="EMBL" id="AMZH03000116">
    <property type="protein sequence ID" value="RRT85438.1"/>
    <property type="molecule type" value="Genomic_DNA"/>
</dbReference>
<dbReference type="Proteomes" id="UP000287651">
    <property type="component" value="Unassembled WGS sequence"/>
</dbReference>
<reference evidence="1 2" key="1">
    <citation type="journal article" date="2014" name="Agronomy (Basel)">
        <title>A Draft Genome Sequence for Ensete ventricosum, the Drought-Tolerant Tree Against Hunger.</title>
        <authorList>
            <person name="Harrison J."/>
            <person name="Moore K.A."/>
            <person name="Paszkiewicz K."/>
            <person name="Jones T."/>
            <person name="Grant M."/>
            <person name="Ambacheew D."/>
            <person name="Muzemil S."/>
            <person name="Studholme D.J."/>
        </authorList>
    </citation>
    <scope>NUCLEOTIDE SEQUENCE [LARGE SCALE GENOMIC DNA]</scope>
</reference>
<comment type="caution">
    <text evidence="1">The sequence shown here is derived from an EMBL/GenBank/DDBJ whole genome shotgun (WGS) entry which is preliminary data.</text>
</comment>
<gene>
    <name evidence="1" type="ORF">B296_00002201</name>
</gene>
<sequence length="126" mass="13480">MRHISSSASSSLYHASVATAAADRPSLLPTYYPSVLNSRVIVPTPLLCLRHYPLILQSLLFLRRLIPNILQRPPHPPTVVAPSAFSVVGLPLNRLQSPGAISSSYSSLATSPFTRKALLQPQGGAA</sequence>
<dbReference type="AlphaFoldDB" id="A0A427BAE4"/>
<protein>
    <submittedName>
        <fullName evidence="1">Uncharacterized protein</fullName>
    </submittedName>
</protein>